<feature type="transmembrane region" description="Helical" evidence="3">
    <location>
        <begin position="321"/>
        <end position="338"/>
    </location>
</feature>
<dbReference type="Proteomes" id="UP001210678">
    <property type="component" value="Unassembled WGS sequence"/>
</dbReference>
<feature type="transmembrane region" description="Helical" evidence="3">
    <location>
        <begin position="498"/>
        <end position="522"/>
    </location>
</feature>
<comment type="caution">
    <text evidence="4">The sequence shown here is derived from an EMBL/GenBank/DDBJ whole genome shotgun (WGS) entry which is preliminary data.</text>
</comment>
<sequence>MDILILLAICVLVSPIILSIVAFNKAKSLNIVIDKLREQLERLKTDHELLRLEFEMQQTRPRSESESSGVDEIDSTHKEEPITSVEANLMPNKVGSNSIETVSKPTVIQPDYNVMGAEKVVLAGESISYSEKLFGFLSSIKKRLPEPMARLVGKISPIALVGLGIVFVGLSFLIKLTYQAFSVPLWFKLSAIAVAGFCCVGLGWRLRKKPNYFGVALQGSGMAVLYLVVIAAGRYFALIPIELTFLLLSVLVVITTLLALLQNAQIMAVVAALAGFAVPVLLSTEATGNHLILLGYYLLLNLGLVFLAYKKKWYFLEKSGVICTFVLVEFWLVFSYHSSLMWETLPFLASYFFLYFLLAHSHACEDFSNRKQVISSVLVFTLPLTTYALFYTATATVAEYTAYSSLFLFVCYTVAAFTTSKLQKNSQLVYVYKAFALLFLAVAIPVFFSATFTAAIYALKAAMILWLSNKQVRSKFALVGLAFLMASFYQLYQLHEDILFYPTVIWSWIIQLMLICLVLAYYVSDWSFSYKTSRFSLARETISQCAMAAIVLLTVIPWLWVMLVDVHSLLFIQFIFVTVLLFVGHQFSRSQFSWGTLLLPLIVTIYFVITSCRDLIISGFATIVSVALLYKTSFPIKQKVVSLCSMAWLNVLLGVFVIIASTRANWHDSIEFILVTYFFVTLLACFALYRATKWVVITQLFWLSLFGLCC</sequence>
<feature type="transmembrane region" description="Helical" evidence="3">
    <location>
        <begin position="400"/>
        <end position="418"/>
    </location>
</feature>
<reference evidence="4 5" key="1">
    <citation type="submission" date="2023-01" db="EMBL/GenBank/DDBJ databases">
        <title>Vibrio sp. KJ40-1 sp.nov, isolated from marine algae.</title>
        <authorList>
            <person name="Butt M."/>
            <person name="Kim J.M.J."/>
            <person name="Jeon C.O.C."/>
        </authorList>
    </citation>
    <scope>NUCLEOTIDE SEQUENCE [LARGE SCALE GENOMIC DNA]</scope>
    <source>
        <strain evidence="4 5">KJ40-1</strain>
    </source>
</reference>
<feature type="transmembrane region" description="Helical" evidence="3">
    <location>
        <begin position="344"/>
        <end position="361"/>
    </location>
</feature>
<feature type="region of interest" description="Disordered" evidence="2">
    <location>
        <begin position="56"/>
        <end position="77"/>
    </location>
</feature>
<protein>
    <submittedName>
        <fullName evidence="4">DUF2339 domain-containing protein</fullName>
    </submittedName>
</protein>
<feature type="transmembrane region" description="Helical" evidence="3">
    <location>
        <begin position="266"/>
        <end position="284"/>
    </location>
</feature>
<feature type="transmembrane region" description="Helical" evidence="3">
    <location>
        <begin position="615"/>
        <end position="633"/>
    </location>
</feature>
<gene>
    <name evidence="4" type="ORF">PGX00_10645</name>
</gene>
<accession>A0ABT4YRR3</accession>
<dbReference type="PANTHER" id="PTHR38434">
    <property type="entry name" value="BLL2549 PROTEIN"/>
    <property type="match status" value="1"/>
</dbReference>
<feature type="transmembrane region" description="Helical" evidence="3">
    <location>
        <begin position="592"/>
        <end position="609"/>
    </location>
</feature>
<proteinExistence type="predicted"/>
<name>A0ABT4YRR3_9VIBR</name>
<dbReference type="PANTHER" id="PTHR38434:SF1">
    <property type="entry name" value="BLL2549 PROTEIN"/>
    <property type="match status" value="1"/>
</dbReference>
<feature type="transmembrane region" description="Helical" evidence="3">
    <location>
        <begin position="151"/>
        <end position="173"/>
    </location>
</feature>
<feature type="transmembrane region" description="Helical" evidence="3">
    <location>
        <begin position="476"/>
        <end position="492"/>
    </location>
</feature>
<feature type="coiled-coil region" evidence="1">
    <location>
        <begin position="26"/>
        <end position="53"/>
    </location>
</feature>
<dbReference type="InterPro" id="IPR019286">
    <property type="entry name" value="DUF2339_TM"/>
</dbReference>
<feature type="transmembrane region" description="Helical" evidence="3">
    <location>
        <begin position="454"/>
        <end position="469"/>
    </location>
</feature>
<keyword evidence="3" id="KW-0812">Transmembrane</keyword>
<feature type="transmembrane region" description="Helical" evidence="3">
    <location>
        <begin position="243"/>
        <end position="261"/>
    </location>
</feature>
<feature type="transmembrane region" description="Helical" evidence="3">
    <location>
        <begin position="566"/>
        <end position="585"/>
    </location>
</feature>
<feature type="transmembrane region" description="Helical" evidence="3">
    <location>
        <begin position="373"/>
        <end position="394"/>
    </location>
</feature>
<feature type="transmembrane region" description="Helical" evidence="3">
    <location>
        <begin position="6"/>
        <end position="23"/>
    </location>
</feature>
<dbReference type="Pfam" id="PF10101">
    <property type="entry name" value="DUF2339"/>
    <property type="match status" value="1"/>
</dbReference>
<feature type="transmembrane region" description="Helical" evidence="3">
    <location>
        <begin position="216"/>
        <end position="237"/>
    </location>
</feature>
<keyword evidence="5" id="KW-1185">Reference proteome</keyword>
<feature type="transmembrane region" description="Helical" evidence="3">
    <location>
        <begin position="185"/>
        <end position="204"/>
    </location>
</feature>
<evidence type="ECO:0000256" key="1">
    <source>
        <dbReference type="SAM" id="Coils"/>
    </source>
</evidence>
<keyword evidence="1" id="KW-0175">Coiled coil</keyword>
<dbReference type="EMBL" id="JAQLOI010000001">
    <property type="protein sequence ID" value="MDB1124080.1"/>
    <property type="molecule type" value="Genomic_DNA"/>
</dbReference>
<feature type="transmembrane region" description="Helical" evidence="3">
    <location>
        <begin position="430"/>
        <end position="448"/>
    </location>
</feature>
<evidence type="ECO:0000256" key="3">
    <source>
        <dbReference type="SAM" id="Phobius"/>
    </source>
</evidence>
<keyword evidence="3" id="KW-1133">Transmembrane helix</keyword>
<evidence type="ECO:0000313" key="5">
    <source>
        <dbReference type="Proteomes" id="UP001210678"/>
    </source>
</evidence>
<feature type="transmembrane region" description="Helical" evidence="3">
    <location>
        <begin position="640"/>
        <end position="660"/>
    </location>
</feature>
<feature type="transmembrane region" description="Helical" evidence="3">
    <location>
        <begin position="290"/>
        <end position="309"/>
    </location>
</feature>
<evidence type="ECO:0000313" key="4">
    <source>
        <dbReference type="EMBL" id="MDB1124080.1"/>
    </source>
</evidence>
<keyword evidence="3" id="KW-0472">Membrane</keyword>
<evidence type="ECO:0000256" key="2">
    <source>
        <dbReference type="SAM" id="MobiDB-lite"/>
    </source>
</evidence>
<feature type="transmembrane region" description="Helical" evidence="3">
    <location>
        <begin position="672"/>
        <end position="689"/>
    </location>
</feature>
<feature type="transmembrane region" description="Helical" evidence="3">
    <location>
        <begin position="542"/>
        <end position="560"/>
    </location>
</feature>
<dbReference type="RefSeq" id="WP_272136023.1">
    <property type="nucleotide sequence ID" value="NZ_JAQLOI010000001.1"/>
</dbReference>
<organism evidence="4 5">
    <name type="scientific">Vibrio algarum</name>
    <dbReference type="NCBI Taxonomy" id="3020714"/>
    <lineage>
        <taxon>Bacteria</taxon>
        <taxon>Pseudomonadati</taxon>
        <taxon>Pseudomonadota</taxon>
        <taxon>Gammaproteobacteria</taxon>
        <taxon>Vibrionales</taxon>
        <taxon>Vibrionaceae</taxon>
        <taxon>Vibrio</taxon>
    </lineage>
</organism>